<proteinExistence type="inferred from homology"/>
<dbReference type="Gene3D" id="3.30.70.870">
    <property type="entry name" value="Elongation Factor G (Translational Gtpase), domain 3"/>
    <property type="match status" value="1"/>
</dbReference>
<dbReference type="SUPFAM" id="SSF52540">
    <property type="entry name" value="P-loop containing nucleoside triphosphate hydrolases"/>
    <property type="match status" value="1"/>
</dbReference>
<evidence type="ECO:0000256" key="5">
    <source>
        <dbReference type="ARBA" id="ARBA00022917"/>
    </source>
</evidence>
<dbReference type="PROSITE" id="PS00301">
    <property type="entry name" value="G_TR_1"/>
    <property type="match status" value="1"/>
</dbReference>
<dbReference type="PANTHER" id="PTHR43512:SF4">
    <property type="entry name" value="TRANSLATION FACTOR GUF1 HOMOLOG, CHLOROPLASTIC"/>
    <property type="match status" value="1"/>
</dbReference>
<dbReference type="InterPro" id="IPR006297">
    <property type="entry name" value="EF-4"/>
</dbReference>
<dbReference type="PANTHER" id="PTHR43512">
    <property type="entry name" value="TRANSLATION FACTOR GUF1-RELATED"/>
    <property type="match status" value="1"/>
</dbReference>
<dbReference type="SUPFAM" id="SSF50447">
    <property type="entry name" value="Translation proteins"/>
    <property type="match status" value="1"/>
</dbReference>
<dbReference type="Proteomes" id="UP000034646">
    <property type="component" value="Unassembled WGS sequence"/>
</dbReference>
<keyword evidence="2 8" id="KW-1003">Cell membrane</keyword>
<dbReference type="InterPro" id="IPR038363">
    <property type="entry name" value="LepA_C_sf"/>
</dbReference>
<evidence type="ECO:0000256" key="1">
    <source>
        <dbReference type="ARBA" id="ARBA00005454"/>
    </source>
</evidence>
<dbReference type="CDD" id="cd01890">
    <property type="entry name" value="LepA"/>
    <property type="match status" value="1"/>
</dbReference>
<dbReference type="GO" id="GO:0003924">
    <property type="term" value="F:GTPase activity"/>
    <property type="evidence" value="ECO:0007669"/>
    <property type="project" value="UniProtKB-UniRule"/>
</dbReference>
<comment type="subcellular location">
    <subcellularLocation>
        <location evidence="8">Cell membrane</location>
        <topology evidence="8">Peripheral membrane protein</topology>
        <orientation evidence="8">Cytoplasmic side</orientation>
    </subcellularLocation>
</comment>
<evidence type="ECO:0000256" key="6">
    <source>
        <dbReference type="ARBA" id="ARBA00023134"/>
    </source>
</evidence>
<dbReference type="PROSITE" id="PS51722">
    <property type="entry name" value="G_TR_2"/>
    <property type="match status" value="1"/>
</dbReference>
<keyword evidence="7 8" id="KW-0472">Membrane</keyword>
<dbReference type="Gene3D" id="3.40.50.300">
    <property type="entry name" value="P-loop containing nucleotide triphosphate hydrolases"/>
    <property type="match status" value="1"/>
</dbReference>
<dbReference type="NCBIfam" id="TIGR01393">
    <property type="entry name" value="lepA"/>
    <property type="match status" value="1"/>
</dbReference>
<dbReference type="Gene3D" id="3.30.70.240">
    <property type="match status" value="1"/>
</dbReference>
<evidence type="ECO:0000256" key="2">
    <source>
        <dbReference type="ARBA" id="ARBA00022475"/>
    </source>
</evidence>
<dbReference type="Pfam" id="PF06421">
    <property type="entry name" value="LepA_C"/>
    <property type="match status" value="1"/>
</dbReference>
<comment type="caution">
    <text evidence="10">The sequence shown here is derived from an EMBL/GenBank/DDBJ whole genome shotgun (WGS) entry which is preliminary data.</text>
</comment>
<dbReference type="InterPro" id="IPR004161">
    <property type="entry name" value="EFTu-like_2"/>
</dbReference>
<feature type="binding site" evidence="8">
    <location>
        <begin position="16"/>
        <end position="21"/>
    </location>
    <ligand>
        <name>GTP</name>
        <dbReference type="ChEBI" id="CHEBI:37565"/>
    </ligand>
</feature>
<dbReference type="EC" id="3.6.5.n1" evidence="8"/>
<dbReference type="GO" id="GO:0003746">
    <property type="term" value="F:translation elongation factor activity"/>
    <property type="evidence" value="ECO:0007669"/>
    <property type="project" value="UniProtKB-UniRule"/>
</dbReference>
<dbReference type="GO" id="GO:0005886">
    <property type="term" value="C:plasma membrane"/>
    <property type="evidence" value="ECO:0007669"/>
    <property type="project" value="UniProtKB-SubCell"/>
</dbReference>
<dbReference type="Gene3D" id="3.30.70.2570">
    <property type="entry name" value="Elongation factor 4, C-terminal domain"/>
    <property type="match status" value="1"/>
</dbReference>
<name>A0A0G1GQ84_9BACT</name>
<dbReference type="PRINTS" id="PR00315">
    <property type="entry name" value="ELONGATNFCT"/>
</dbReference>
<sequence length="606" mass="68306">MNLANIRNFSIIAHIDHGKSTLADRMLEITHTIESRKMRDQVLDSMDLERERGITIKMQPVRMVYHANSPERSEGQEYVLNLIDTPGHIDFSYEVSRALKAVEGSILLIDSTQGVQAQTLTTLAMARLDGLKIIPVLSKIDSPLSRVPEVKEEVIKLLNCDPNEILLVSGRTGEGAENLLREVIKRIPEPKETYPGSENLRALVFDFKYSNHRGVIVFVRVLDGKAAKGDTLLFAVSKEKFTALEVGTFSPEETPKDFLSAGDTGYIVTGIKKPGMARVGDTVTLFKNPLPAFPGYMQPLPVVWASVFPEDADDFAELKLALEKLKLSDSAFSYEEESSGSLGKGFRCGFLGMLHLEIITERLKREFNLKLVITTPSITYEVLLKNGKKEKIYSPYFFPDDGLIEKVFEPWVKLKIITPVRYIGNIMQIIFDHEGEVGDTENFGDNRSAISVLMPLRELMRNFFDELKSTSSGYASISYEIGEMREANVTRLDILVADEIVPAFSRVVARKRAEEEAEKAVEKLAEILPRQMFTLKIQGRALGRIISSRTLSGMKKDVTQHMYGGDITRKMKLREKQKKGKKKMKERGKVNIPQDVFLKMMRSSEK</sequence>
<evidence type="ECO:0000313" key="11">
    <source>
        <dbReference type="Proteomes" id="UP000034646"/>
    </source>
</evidence>
<comment type="similarity">
    <text evidence="1 8">Belongs to the TRAFAC class translation factor GTPase superfamily. Classic translation factor GTPase family. LepA subfamily.</text>
</comment>
<keyword evidence="4 8" id="KW-0378">Hydrolase</keyword>
<dbReference type="Gene3D" id="2.40.30.10">
    <property type="entry name" value="Translation factors"/>
    <property type="match status" value="1"/>
</dbReference>
<dbReference type="InterPro" id="IPR005225">
    <property type="entry name" value="Small_GTP-bd"/>
</dbReference>
<keyword evidence="6 8" id="KW-0342">GTP-binding</keyword>
<dbReference type="InterPro" id="IPR041095">
    <property type="entry name" value="EFG_II"/>
</dbReference>
<dbReference type="InterPro" id="IPR031157">
    <property type="entry name" value="G_TR_CS"/>
</dbReference>
<dbReference type="Pfam" id="PF00679">
    <property type="entry name" value="EFG_C"/>
    <property type="match status" value="1"/>
</dbReference>
<dbReference type="NCBIfam" id="TIGR00231">
    <property type="entry name" value="small_GTP"/>
    <property type="match status" value="1"/>
</dbReference>
<dbReference type="InterPro" id="IPR000795">
    <property type="entry name" value="T_Tr_GTP-bd_dom"/>
</dbReference>
<dbReference type="InterPro" id="IPR027417">
    <property type="entry name" value="P-loop_NTPase"/>
</dbReference>
<dbReference type="InterPro" id="IPR009000">
    <property type="entry name" value="Transl_B-barrel_sf"/>
</dbReference>
<evidence type="ECO:0000313" key="10">
    <source>
        <dbReference type="EMBL" id="KKT00854.1"/>
    </source>
</evidence>
<feature type="binding site" evidence="8">
    <location>
        <begin position="138"/>
        <end position="141"/>
    </location>
    <ligand>
        <name>GTP</name>
        <dbReference type="ChEBI" id="CHEBI:37565"/>
    </ligand>
</feature>
<dbReference type="GO" id="GO:0043022">
    <property type="term" value="F:ribosome binding"/>
    <property type="evidence" value="ECO:0007669"/>
    <property type="project" value="UniProtKB-UniRule"/>
</dbReference>
<dbReference type="InterPro" id="IPR035647">
    <property type="entry name" value="EFG_III/V"/>
</dbReference>
<protein>
    <recommendedName>
        <fullName evidence="8">Elongation factor 4</fullName>
        <shortName evidence="8">EF-4</shortName>
        <ecNumber evidence="8">3.6.5.n1</ecNumber>
    </recommendedName>
    <alternativeName>
        <fullName evidence="8">Ribosomal back-translocase LepA</fullName>
    </alternativeName>
</protein>
<dbReference type="Pfam" id="PF03144">
    <property type="entry name" value="GTP_EFTU_D2"/>
    <property type="match status" value="1"/>
</dbReference>
<comment type="function">
    <text evidence="8">Required for accurate and efficient protein synthesis under certain stress conditions. May act as a fidelity factor of the translation reaction, by catalyzing a one-codon backward translocation of tRNAs on improperly translocated ribosomes. Back-translocation proceeds from a post-translocation (POST) complex to a pre-translocation (PRE) complex, thus giving elongation factor G a second chance to translocate the tRNAs correctly. Binds to ribosomes in a GTP-dependent manner.</text>
</comment>
<dbReference type="GO" id="GO:0045727">
    <property type="term" value="P:positive regulation of translation"/>
    <property type="evidence" value="ECO:0007669"/>
    <property type="project" value="UniProtKB-UniRule"/>
</dbReference>
<dbReference type="SUPFAM" id="SSF54980">
    <property type="entry name" value="EF-G C-terminal domain-like"/>
    <property type="match status" value="2"/>
</dbReference>
<gene>
    <name evidence="8" type="primary">lepA</name>
    <name evidence="10" type="ORF">UV76_C0007G0062</name>
</gene>
<dbReference type="AlphaFoldDB" id="A0A0G1GQ84"/>
<evidence type="ECO:0000256" key="4">
    <source>
        <dbReference type="ARBA" id="ARBA00022801"/>
    </source>
</evidence>
<dbReference type="STRING" id="1618738.UV76_C0007G0062"/>
<dbReference type="InterPro" id="IPR035654">
    <property type="entry name" value="LepA_IV"/>
</dbReference>
<evidence type="ECO:0000256" key="3">
    <source>
        <dbReference type="ARBA" id="ARBA00022741"/>
    </source>
</evidence>
<evidence type="ECO:0000256" key="7">
    <source>
        <dbReference type="ARBA" id="ARBA00023136"/>
    </source>
</evidence>
<keyword evidence="3 8" id="KW-0547">Nucleotide-binding</keyword>
<dbReference type="EMBL" id="LCFS01000007">
    <property type="protein sequence ID" value="KKT00854.1"/>
    <property type="molecule type" value="Genomic_DNA"/>
</dbReference>
<organism evidence="10 11">
    <name type="scientific">Candidatus Nomurabacteria bacterium GW2011_GWA2_43_15</name>
    <dbReference type="NCBI Taxonomy" id="1618738"/>
    <lineage>
        <taxon>Bacteria</taxon>
        <taxon>Candidatus Nomuraibacteriota</taxon>
    </lineage>
</organism>
<keyword evidence="5 8" id="KW-0648">Protein biosynthesis</keyword>
<dbReference type="PATRIC" id="fig|1618738.3.peg.433"/>
<comment type="catalytic activity">
    <reaction evidence="8">
        <text>GTP + H2O = GDP + phosphate + H(+)</text>
        <dbReference type="Rhea" id="RHEA:19669"/>
        <dbReference type="ChEBI" id="CHEBI:15377"/>
        <dbReference type="ChEBI" id="CHEBI:15378"/>
        <dbReference type="ChEBI" id="CHEBI:37565"/>
        <dbReference type="ChEBI" id="CHEBI:43474"/>
        <dbReference type="ChEBI" id="CHEBI:58189"/>
        <dbReference type="EC" id="3.6.5.n1"/>
    </reaction>
</comment>
<dbReference type="CDD" id="cd03709">
    <property type="entry name" value="lepA_C"/>
    <property type="match status" value="1"/>
</dbReference>
<dbReference type="Pfam" id="PF14492">
    <property type="entry name" value="EFG_III"/>
    <property type="match status" value="1"/>
</dbReference>
<dbReference type="InterPro" id="IPR013842">
    <property type="entry name" value="LepA_CTD"/>
</dbReference>
<accession>A0A0G1GQ84</accession>
<dbReference type="InterPro" id="IPR000640">
    <property type="entry name" value="EFG_V-like"/>
</dbReference>
<evidence type="ECO:0000259" key="9">
    <source>
        <dbReference type="PROSITE" id="PS51722"/>
    </source>
</evidence>
<dbReference type="CDD" id="cd03699">
    <property type="entry name" value="EF4_II"/>
    <property type="match status" value="1"/>
</dbReference>
<feature type="domain" description="Tr-type G" evidence="9">
    <location>
        <begin position="4"/>
        <end position="191"/>
    </location>
</feature>
<dbReference type="Pfam" id="PF00009">
    <property type="entry name" value="GTP_EFTU"/>
    <property type="match status" value="1"/>
</dbReference>
<evidence type="ECO:0000256" key="8">
    <source>
        <dbReference type="HAMAP-Rule" id="MF_00071"/>
    </source>
</evidence>
<reference evidence="10 11" key="1">
    <citation type="journal article" date="2015" name="Nature">
        <title>rRNA introns, odd ribosomes, and small enigmatic genomes across a large radiation of phyla.</title>
        <authorList>
            <person name="Brown C.T."/>
            <person name="Hug L.A."/>
            <person name="Thomas B.C."/>
            <person name="Sharon I."/>
            <person name="Castelle C.J."/>
            <person name="Singh A."/>
            <person name="Wilkins M.J."/>
            <person name="Williams K.H."/>
            <person name="Banfield J.F."/>
        </authorList>
    </citation>
    <scope>NUCLEOTIDE SEQUENCE [LARGE SCALE GENOMIC DNA]</scope>
</reference>
<keyword evidence="10" id="KW-0251">Elongation factor</keyword>
<dbReference type="HAMAP" id="MF_00071">
    <property type="entry name" value="LepA"/>
    <property type="match status" value="1"/>
</dbReference>
<dbReference type="GO" id="GO:0005525">
    <property type="term" value="F:GTP binding"/>
    <property type="evidence" value="ECO:0007669"/>
    <property type="project" value="UniProtKB-UniRule"/>
</dbReference>